<organism evidence="6 7">
    <name type="scientific">Kribbella lupini</name>
    <dbReference type="NCBI Taxonomy" id="291602"/>
    <lineage>
        <taxon>Bacteria</taxon>
        <taxon>Bacillati</taxon>
        <taxon>Actinomycetota</taxon>
        <taxon>Actinomycetes</taxon>
        <taxon>Propionibacteriales</taxon>
        <taxon>Kribbellaceae</taxon>
        <taxon>Kribbella</taxon>
    </lineage>
</organism>
<dbReference type="SUPFAM" id="SSF52540">
    <property type="entry name" value="P-loop containing nucleoside triphosphate hydrolases"/>
    <property type="match status" value="1"/>
</dbReference>
<keyword evidence="2" id="KW-0813">Transport</keyword>
<dbReference type="EMBL" id="BAAANC010000001">
    <property type="protein sequence ID" value="GAA1511347.1"/>
    <property type="molecule type" value="Genomic_DNA"/>
</dbReference>
<dbReference type="SMART" id="SM00382">
    <property type="entry name" value="AAA"/>
    <property type="match status" value="1"/>
</dbReference>
<reference evidence="6 7" key="1">
    <citation type="journal article" date="2019" name="Int. J. Syst. Evol. Microbiol.">
        <title>The Global Catalogue of Microorganisms (GCM) 10K type strain sequencing project: providing services to taxonomists for standard genome sequencing and annotation.</title>
        <authorList>
            <consortium name="The Broad Institute Genomics Platform"/>
            <consortium name="The Broad Institute Genome Sequencing Center for Infectious Disease"/>
            <person name="Wu L."/>
            <person name="Ma J."/>
        </authorList>
    </citation>
    <scope>NUCLEOTIDE SEQUENCE [LARGE SCALE GENOMIC DNA]</scope>
    <source>
        <strain evidence="6 7">JCM 14303</strain>
    </source>
</reference>
<dbReference type="Proteomes" id="UP001500363">
    <property type="component" value="Unassembled WGS sequence"/>
</dbReference>
<evidence type="ECO:0000313" key="7">
    <source>
        <dbReference type="Proteomes" id="UP001500363"/>
    </source>
</evidence>
<dbReference type="GO" id="GO:0005524">
    <property type="term" value="F:ATP binding"/>
    <property type="evidence" value="ECO:0007669"/>
    <property type="project" value="UniProtKB-KW"/>
</dbReference>
<keyword evidence="3" id="KW-0547">Nucleotide-binding</keyword>
<evidence type="ECO:0000256" key="4">
    <source>
        <dbReference type="ARBA" id="ARBA00022840"/>
    </source>
</evidence>
<gene>
    <name evidence="6" type="ORF">GCM10009741_05780</name>
</gene>
<dbReference type="Gene3D" id="3.40.50.300">
    <property type="entry name" value="P-loop containing nucleotide triphosphate hydrolases"/>
    <property type="match status" value="1"/>
</dbReference>
<dbReference type="PROSITE" id="PS50893">
    <property type="entry name" value="ABC_TRANSPORTER_2"/>
    <property type="match status" value="1"/>
</dbReference>
<dbReference type="PANTHER" id="PTHR43335">
    <property type="entry name" value="ABC TRANSPORTER, ATP-BINDING PROTEIN"/>
    <property type="match status" value="1"/>
</dbReference>
<evidence type="ECO:0000256" key="2">
    <source>
        <dbReference type="ARBA" id="ARBA00022448"/>
    </source>
</evidence>
<evidence type="ECO:0000313" key="6">
    <source>
        <dbReference type="EMBL" id="GAA1511347.1"/>
    </source>
</evidence>
<name>A0ABN2A4R9_9ACTN</name>
<comment type="caution">
    <text evidence="6">The sequence shown here is derived from an EMBL/GenBank/DDBJ whole genome shotgun (WGS) entry which is preliminary data.</text>
</comment>
<proteinExistence type="inferred from homology"/>
<accession>A0ABN2A4R9</accession>
<dbReference type="InterPro" id="IPR003593">
    <property type="entry name" value="AAA+_ATPase"/>
</dbReference>
<sequence length="296" mass="32052">MNGMLSVAGLTRRFGDHLALDDVTFDVVPGRMTGFVGANGAGKTTTMRIMLGVLAPTAGQALWNGAPLTHAIRSDFGYMPEERGLYPKMKIRDQLIFFGRLHGLDPVRAGERTDKILDRLGLTERSGDMLETLSLGNQQRVQIAAALVHEPIALVLDEPFSGLDPLAVDAMVDLLREEVTPEVPVLFSSHQLELVERLCDDLVVLSRGKVVAAGSVASLSAGSSTTYRLVTDVDAGWLRDVRGIKVRDVDGASGLFDVVEAGQEQQVLQLAMSRGQVLEFGPERVALSDVFREATR</sequence>
<protein>
    <submittedName>
        <fullName evidence="6">ATP-binding cassette domain-containing protein</fullName>
    </submittedName>
</protein>
<comment type="similarity">
    <text evidence="1">Belongs to the ABC transporter superfamily.</text>
</comment>
<dbReference type="PROSITE" id="PS00211">
    <property type="entry name" value="ABC_TRANSPORTER_1"/>
    <property type="match status" value="1"/>
</dbReference>
<dbReference type="PANTHER" id="PTHR43335:SF4">
    <property type="entry name" value="ABC TRANSPORTER, ATP-BINDING PROTEIN"/>
    <property type="match status" value="1"/>
</dbReference>
<dbReference type="InterPro" id="IPR017871">
    <property type="entry name" value="ABC_transporter-like_CS"/>
</dbReference>
<dbReference type="InterPro" id="IPR027417">
    <property type="entry name" value="P-loop_NTPase"/>
</dbReference>
<evidence type="ECO:0000256" key="1">
    <source>
        <dbReference type="ARBA" id="ARBA00005417"/>
    </source>
</evidence>
<keyword evidence="7" id="KW-1185">Reference proteome</keyword>
<evidence type="ECO:0000256" key="3">
    <source>
        <dbReference type="ARBA" id="ARBA00022741"/>
    </source>
</evidence>
<dbReference type="InterPro" id="IPR003439">
    <property type="entry name" value="ABC_transporter-like_ATP-bd"/>
</dbReference>
<feature type="domain" description="ABC transporter" evidence="5">
    <location>
        <begin position="5"/>
        <end position="232"/>
    </location>
</feature>
<evidence type="ECO:0000259" key="5">
    <source>
        <dbReference type="PROSITE" id="PS50893"/>
    </source>
</evidence>
<dbReference type="Pfam" id="PF00005">
    <property type="entry name" value="ABC_tran"/>
    <property type="match status" value="1"/>
</dbReference>
<keyword evidence="4 6" id="KW-0067">ATP-binding</keyword>